<sequence length="168" mass="18265">MIIVIIIKISKLIGRLVSVGDSINIWLLSLSSSSPVSAPIAPIYSKYFLTITGQLITSVIGFCVSVSSAYVDLDALAAYNPVQQDQTMQKITFQIITKRVTSSKYSKYPVITVKICTITAIKQTDTTTTLMPPRPSRSAGLVTSAKKMPNTHTNNSHSCQYGNCPSFI</sequence>
<evidence type="ECO:0000313" key="1">
    <source>
        <dbReference type="EMBL" id="KAH9413314.1"/>
    </source>
</evidence>
<dbReference type="EMBL" id="NJHN03000121">
    <property type="protein sequence ID" value="KAH9413314.1"/>
    <property type="molecule type" value="Genomic_DNA"/>
</dbReference>
<organism evidence="1 2">
    <name type="scientific">Dermatophagoides pteronyssinus</name>
    <name type="common">European house dust mite</name>
    <dbReference type="NCBI Taxonomy" id="6956"/>
    <lineage>
        <taxon>Eukaryota</taxon>
        <taxon>Metazoa</taxon>
        <taxon>Ecdysozoa</taxon>
        <taxon>Arthropoda</taxon>
        <taxon>Chelicerata</taxon>
        <taxon>Arachnida</taxon>
        <taxon>Acari</taxon>
        <taxon>Acariformes</taxon>
        <taxon>Sarcoptiformes</taxon>
        <taxon>Astigmata</taxon>
        <taxon>Psoroptidia</taxon>
        <taxon>Analgoidea</taxon>
        <taxon>Pyroglyphidae</taxon>
        <taxon>Dermatophagoidinae</taxon>
        <taxon>Dermatophagoides</taxon>
    </lineage>
</organism>
<name>A0ABQ8ISM8_DERPT</name>
<gene>
    <name evidence="1" type="ORF">DERP_007790</name>
</gene>
<accession>A0ABQ8ISM8</accession>
<protein>
    <submittedName>
        <fullName evidence="1">Uncharacterized protein</fullName>
    </submittedName>
</protein>
<evidence type="ECO:0000313" key="2">
    <source>
        <dbReference type="Proteomes" id="UP000887458"/>
    </source>
</evidence>
<reference evidence="1 2" key="1">
    <citation type="journal article" date="2018" name="J. Allergy Clin. Immunol.">
        <title>High-quality assembly of Dermatophagoides pteronyssinus genome and transcriptome reveals a wide range of novel allergens.</title>
        <authorList>
            <person name="Liu X.Y."/>
            <person name="Yang K.Y."/>
            <person name="Wang M.Q."/>
            <person name="Kwok J.S."/>
            <person name="Zeng X."/>
            <person name="Yang Z."/>
            <person name="Xiao X.J."/>
            <person name="Lau C.P."/>
            <person name="Li Y."/>
            <person name="Huang Z.M."/>
            <person name="Ba J.G."/>
            <person name="Yim A.K."/>
            <person name="Ouyang C.Y."/>
            <person name="Ngai S.M."/>
            <person name="Chan T.F."/>
            <person name="Leung E.L."/>
            <person name="Liu L."/>
            <person name="Liu Z.G."/>
            <person name="Tsui S.K."/>
        </authorList>
    </citation>
    <scope>NUCLEOTIDE SEQUENCE [LARGE SCALE GENOMIC DNA]</scope>
    <source>
        <strain evidence="1">Derp</strain>
    </source>
</reference>
<reference evidence="1 2" key="2">
    <citation type="journal article" date="2022" name="Mol. Biol. Evol.">
        <title>Comparative Genomics Reveals Insights into the Divergent Evolution of Astigmatic Mites and Household Pest Adaptations.</title>
        <authorList>
            <person name="Xiong Q."/>
            <person name="Wan A.T."/>
            <person name="Liu X."/>
            <person name="Fung C.S."/>
            <person name="Xiao X."/>
            <person name="Malainual N."/>
            <person name="Hou J."/>
            <person name="Wang L."/>
            <person name="Wang M."/>
            <person name="Yang K.Y."/>
            <person name="Cui Y."/>
            <person name="Leung E.L."/>
            <person name="Nong W."/>
            <person name="Shin S.K."/>
            <person name="Au S.W."/>
            <person name="Jeong K.Y."/>
            <person name="Chew F.T."/>
            <person name="Hui J.H."/>
            <person name="Leung T.F."/>
            <person name="Tungtrongchitr A."/>
            <person name="Zhong N."/>
            <person name="Liu Z."/>
            <person name="Tsui S.K."/>
        </authorList>
    </citation>
    <scope>NUCLEOTIDE SEQUENCE [LARGE SCALE GENOMIC DNA]</scope>
    <source>
        <strain evidence="1">Derp</strain>
    </source>
</reference>
<dbReference type="Proteomes" id="UP000887458">
    <property type="component" value="Unassembled WGS sequence"/>
</dbReference>
<comment type="caution">
    <text evidence="1">The sequence shown here is derived from an EMBL/GenBank/DDBJ whole genome shotgun (WGS) entry which is preliminary data.</text>
</comment>
<proteinExistence type="predicted"/>
<keyword evidence="2" id="KW-1185">Reference proteome</keyword>